<gene>
    <name evidence="1" type="ORF">ENT72_02700</name>
</gene>
<sequence>MSEFMKYWMKLEEVYEKARSEARRIARMIAEYIKEAYWSKITTVAKEYDLEPKLGIELNGVVEYIPVLYLFTEKTPDEKVREEIFGKLGEWVSDARLRIYIVHKDMKELVKEKFITNELR</sequence>
<accession>A0A7C4RXS9</accession>
<name>A0A7C4RXS9_FERPE</name>
<reference evidence="1" key="1">
    <citation type="journal article" date="2020" name="mSystems">
        <title>Genome- and Community-Level Interaction Insights into Carbon Utilization and Element Cycling Functions of Hydrothermarchaeota in Hydrothermal Sediment.</title>
        <authorList>
            <person name="Zhou Z."/>
            <person name="Liu Y."/>
            <person name="Xu W."/>
            <person name="Pan J."/>
            <person name="Luo Z.H."/>
            <person name="Li M."/>
        </authorList>
    </citation>
    <scope>NUCLEOTIDE SEQUENCE [LARGE SCALE GENOMIC DNA]</scope>
    <source>
        <strain evidence="1">SpSt-604</strain>
    </source>
</reference>
<dbReference type="EMBL" id="DSZT01000078">
    <property type="protein sequence ID" value="HGU41819.1"/>
    <property type="molecule type" value="Genomic_DNA"/>
</dbReference>
<comment type="caution">
    <text evidence="1">The sequence shown here is derived from an EMBL/GenBank/DDBJ whole genome shotgun (WGS) entry which is preliminary data.</text>
</comment>
<evidence type="ECO:0000313" key="1">
    <source>
        <dbReference type="EMBL" id="HGU41819.1"/>
    </source>
</evidence>
<protein>
    <submittedName>
        <fullName evidence="1">Uncharacterized protein</fullName>
    </submittedName>
</protein>
<organism evidence="1">
    <name type="scientific">Fervidobacterium pennivorans</name>
    <dbReference type="NCBI Taxonomy" id="93466"/>
    <lineage>
        <taxon>Bacteria</taxon>
        <taxon>Thermotogati</taxon>
        <taxon>Thermotogota</taxon>
        <taxon>Thermotogae</taxon>
        <taxon>Thermotogales</taxon>
        <taxon>Fervidobacteriaceae</taxon>
        <taxon>Fervidobacterium</taxon>
    </lineage>
</organism>
<proteinExistence type="predicted"/>
<dbReference type="AlphaFoldDB" id="A0A7C4RXS9"/>